<dbReference type="PROSITE" id="PS51777">
    <property type="entry name" value="RH2"/>
    <property type="match status" value="1"/>
</dbReference>
<feature type="domain" description="RH2" evidence="8">
    <location>
        <begin position="512"/>
        <end position="612"/>
    </location>
</feature>
<dbReference type="InterPro" id="IPR034744">
    <property type="entry name" value="RH2"/>
</dbReference>
<feature type="coiled-coil region" evidence="5">
    <location>
        <begin position="430"/>
        <end position="540"/>
    </location>
</feature>
<evidence type="ECO:0000256" key="6">
    <source>
        <dbReference type="SAM" id="MobiDB-lite"/>
    </source>
</evidence>
<dbReference type="InterPro" id="IPR034743">
    <property type="entry name" value="RH1"/>
</dbReference>
<evidence type="ECO:0000256" key="4">
    <source>
        <dbReference type="ARBA" id="ARBA00023054"/>
    </source>
</evidence>
<evidence type="ECO:0000313" key="11">
    <source>
        <dbReference type="Proteomes" id="UP000681720"/>
    </source>
</evidence>
<feature type="compositionally biased region" description="Polar residues" evidence="6">
    <location>
        <begin position="732"/>
        <end position="743"/>
    </location>
</feature>
<comment type="subcellular location">
    <subcellularLocation>
        <location evidence="1">Cytoplasm</location>
    </subcellularLocation>
</comment>
<dbReference type="GO" id="GO:0019894">
    <property type="term" value="F:kinesin binding"/>
    <property type="evidence" value="ECO:0007669"/>
    <property type="project" value="TreeGrafter"/>
</dbReference>
<dbReference type="GO" id="GO:0005737">
    <property type="term" value="C:cytoplasm"/>
    <property type="evidence" value="ECO:0007669"/>
    <property type="project" value="UniProtKB-SubCell"/>
</dbReference>
<evidence type="ECO:0000259" key="7">
    <source>
        <dbReference type="PROSITE" id="PS51776"/>
    </source>
</evidence>
<dbReference type="PANTHER" id="PTHR13886">
    <property type="entry name" value="JNK/SAPK-ASSOCIATED PROTEIN"/>
    <property type="match status" value="1"/>
</dbReference>
<dbReference type="GO" id="GO:0008432">
    <property type="term" value="F:JUN kinase binding"/>
    <property type="evidence" value="ECO:0007669"/>
    <property type="project" value="TreeGrafter"/>
</dbReference>
<feature type="region of interest" description="Disordered" evidence="6">
    <location>
        <begin position="586"/>
        <end position="625"/>
    </location>
</feature>
<dbReference type="SUPFAM" id="SSF51004">
    <property type="entry name" value="C-terminal (heme d1) domain of cytochrome cd1-nitrite reductase"/>
    <property type="match status" value="1"/>
</dbReference>
<feature type="region of interest" description="Disordered" evidence="6">
    <location>
        <begin position="674"/>
        <end position="743"/>
    </location>
</feature>
<proteinExistence type="inferred from homology"/>
<feature type="domain" description="RH1" evidence="7">
    <location>
        <begin position="29"/>
        <end position="117"/>
    </location>
</feature>
<evidence type="ECO:0000256" key="5">
    <source>
        <dbReference type="SAM" id="Coils"/>
    </source>
</evidence>
<dbReference type="GO" id="GO:0005078">
    <property type="term" value="F:MAP-kinase scaffold activity"/>
    <property type="evidence" value="ECO:0007669"/>
    <property type="project" value="InterPro"/>
</dbReference>
<evidence type="ECO:0000313" key="9">
    <source>
        <dbReference type="EMBL" id="CAF3921839.1"/>
    </source>
</evidence>
<organism evidence="9 11">
    <name type="scientific">Rotaria magnacalcarata</name>
    <dbReference type="NCBI Taxonomy" id="392030"/>
    <lineage>
        <taxon>Eukaryota</taxon>
        <taxon>Metazoa</taxon>
        <taxon>Spiralia</taxon>
        <taxon>Gnathifera</taxon>
        <taxon>Rotifera</taxon>
        <taxon>Eurotatoria</taxon>
        <taxon>Bdelloidea</taxon>
        <taxon>Philodinida</taxon>
        <taxon>Philodinidae</taxon>
        <taxon>Rotaria</taxon>
    </lineage>
</organism>
<dbReference type="EMBL" id="CAJOBJ010002350">
    <property type="protein sequence ID" value="CAF3921839.1"/>
    <property type="molecule type" value="Genomic_DNA"/>
</dbReference>
<reference evidence="9" key="1">
    <citation type="submission" date="2021-02" db="EMBL/GenBank/DDBJ databases">
        <authorList>
            <person name="Nowell W R."/>
        </authorList>
    </citation>
    <scope>NUCLEOTIDE SEQUENCE</scope>
</reference>
<protein>
    <submittedName>
        <fullName evidence="9">Uncharacterized protein</fullName>
    </submittedName>
</protein>
<dbReference type="InterPro" id="IPR011048">
    <property type="entry name" value="Haem_d1_sf"/>
</dbReference>
<feature type="compositionally biased region" description="Low complexity" evidence="6">
    <location>
        <begin position="712"/>
        <end position="721"/>
    </location>
</feature>
<dbReference type="Proteomes" id="UP000681720">
    <property type="component" value="Unassembled WGS sequence"/>
</dbReference>
<feature type="compositionally biased region" description="Polar residues" evidence="6">
    <location>
        <begin position="222"/>
        <end position="236"/>
    </location>
</feature>
<evidence type="ECO:0000256" key="3">
    <source>
        <dbReference type="ARBA" id="ARBA00022490"/>
    </source>
</evidence>
<dbReference type="PROSITE" id="PS51776">
    <property type="entry name" value="RH1"/>
    <property type="match status" value="1"/>
</dbReference>
<dbReference type="InterPro" id="IPR032486">
    <property type="entry name" value="JIP_LZII"/>
</dbReference>
<feature type="region of interest" description="Disordered" evidence="6">
    <location>
        <begin position="216"/>
        <end position="258"/>
    </location>
</feature>
<feature type="coiled-coil region" evidence="5">
    <location>
        <begin position="94"/>
        <end position="184"/>
    </location>
</feature>
<gene>
    <name evidence="10" type="ORF">BYL167_LOCUS12557</name>
    <name evidence="9" type="ORF">GIL414_LOCUS7613</name>
</gene>
<dbReference type="Gene3D" id="1.20.58.1770">
    <property type="match status" value="1"/>
</dbReference>
<dbReference type="Pfam" id="PF16471">
    <property type="entry name" value="JIP_LZII"/>
    <property type="match status" value="1"/>
</dbReference>
<sequence length="1263" mass="142763">MSIEPIRTKSIYPINQDIMVLSSSDEHDLISSTMNEDSHAPLSETVTTLASKVYKELERIIKNFGENSVKDLMPVMISTLESLDGALHEREVNKFEIESLKEQTEQLYQQYEREKSFHKEYQQRYLQIEDHLEEIKRENDEKLRSLDSIVKIFEIKARNASDHVGRLEDKENEMKQEYKRLHDRYCELFKVHCDYMERTKILYGTDRLDQLTTLTHTSSQSRGNLQLSSTSQSLADKQTDKMPPTNPDTTSQCSQEQEVDFRPEIDVVDVKHTQTECMASNDAAVNTAKLAKLTQMDEVCPREFSSGAIASVNLMLSIYSQHDNTYLEKYKRGIFTKLRNLNLLSQPFDEQQFFVTEDEFEHSNNITGDLDYITISDDDDDDISVDESKNLEAFDKETRNDNIDISDVDASADLFVRQSFYGMTKEVSNLIKENNELLETKNALNVLKDDLLVKIEELSNDLEIAREEAESLQTVRSRLQSRVNDVEEELRKIREELEKKKEAEENVPTEDRKRFTRVEMQRVLLERNQYKQRLFELEEAIHRHDALRASRREQLYSTSSISTTHDNLFDQIHNKNKPKFMKLKGTQTAIHDQQTAQEDSSSIPKESPPMTSSTPKEITPLTSSTSKSLWRVLSEDWLPTSIVPTNILGVPVVDIQSDLREGTTQISDFFSGLFGTTGKETSPKRSISSTTTTNVSSSAETSMKQNSPKHQTASATTTSNNESNVVPLEKSSAPSRNDNSNLTDEANRFQAYGWTLPSKDYLKSSTINGKIQMNVPVPTFCQPIFSSNDKTQIWCAAGIDLSGLSLNVNETSVDQLNKQLIESYHQMIDEQYLKLSSLVWIAAQVNDTAMITIIDSNKPDKIIDTFTLGNAIIYAMGSVPGTSNTDYAPLDDSKLNETTSTSDVKIISCTATSLSTGGGRSNSTETSESIHYDTSHQTVDGVKTKYPTVWLGSSDGWLYIYSALGDHRTMIGKVWLRHAIYSIVHVRGRVFVSLANEKLIVFHRNTDGTWNLNNLHVITTGKSRESIRCTVNVKESIWCGVANRVYIIDSQTLEIRKQVEVHPRPEHSVQHMTCSGDGVWLSIRLSSSLKLYHAQTYQHLQDVDIQPYIEKMIVTEKTGLYFVHITALAIVCRRLWVGTGTGIIISVPLIDSITTTSSSTSIRPGSIVRVHDQISPSNYIPYCSMNNAQLSFHGYKDAVKFFVAVPALQEETISESSTDISSFGDIFVVSGGDGYIDFRVGNTSATDNNRHVSYLTIWHSGSA</sequence>
<evidence type="ECO:0000259" key="8">
    <source>
        <dbReference type="PROSITE" id="PS51777"/>
    </source>
</evidence>
<dbReference type="EMBL" id="CAJOBH010004160">
    <property type="protein sequence ID" value="CAF3979945.1"/>
    <property type="molecule type" value="Genomic_DNA"/>
</dbReference>
<keyword evidence="3" id="KW-0963">Cytoplasm</keyword>
<dbReference type="GO" id="GO:0030159">
    <property type="term" value="F:signaling receptor complex adaptor activity"/>
    <property type="evidence" value="ECO:0007669"/>
    <property type="project" value="TreeGrafter"/>
</dbReference>
<dbReference type="Gene3D" id="1.20.5.1000">
    <property type="entry name" value="arf6 gtpase in complex with a specific effector, jip4"/>
    <property type="match status" value="1"/>
</dbReference>
<dbReference type="PANTHER" id="PTHR13886:SF7">
    <property type="entry name" value="C-JUN-AMINO-TERMINAL KINASE-INTERACTING PROTEIN 4-LIKE ISOFORM X1"/>
    <property type="match status" value="1"/>
</dbReference>
<dbReference type="GO" id="GO:0016192">
    <property type="term" value="P:vesicle-mediated transport"/>
    <property type="evidence" value="ECO:0007669"/>
    <property type="project" value="TreeGrafter"/>
</dbReference>
<accession>A0A8S2LTN4</accession>
<keyword evidence="4 5" id="KW-0175">Coiled coil</keyword>
<dbReference type="Pfam" id="PF09744">
    <property type="entry name" value="RH1"/>
    <property type="match status" value="1"/>
</dbReference>
<dbReference type="AlphaFoldDB" id="A0A8S2LTN4"/>
<evidence type="ECO:0000256" key="2">
    <source>
        <dbReference type="ARBA" id="ARBA00009866"/>
    </source>
</evidence>
<evidence type="ECO:0000256" key="1">
    <source>
        <dbReference type="ARBA" id="ARBA00004496"/>
    </source>
</evidence>
<dbReference type="Pfam" id="PF19056">
    <property type="entry name" value="WD40_2"/>
    <property type="match status" value="1"/>
</dbReference>
<comment type="caution">
    <text evidence="9">The sequence shown here is derived from an EMBL/GenBank/DDBJ whole genome shotgun (WGS) entry which is preliminary data.</text>
</comment>
<evidence type="ECO:0000313" key="10">
    <source>
        <dbReference type="EMBL" id="CAF3979945.1"/>
    </source>
</evidence>
<dbReference type="InterPro" id="IPR039911">
    <property type="entry name" value="JIP3/JIP4"/>
</dbReference>
<dbReference type="Proteomes" id="UP000681967">
    <property type="component" value="Unassembled WGS sequence"/>
</dbReference>
<feature type="compositionally biased region" description="Polar residues" evidence="6">
    <location>
        <begin position="247"/>
        <end position="256"/>
    </location>
</feature>
<feature type="compositionally biased region" description="Low complexity" evidence="6">
    <location>
        <begin position="686"/>
        <end position="702"/>
    </location>
</feature>
<dbReference type="FunFam" id="1.20.5.1000:FF:000001">
    <property type="entry name" value="C-Jun-amino-terminal kinase-interacting protein 3 isoform X2"/>
    <property type="match status" value="1"/>
</dbReference>
<name>A0A8S2LTN4_9BILA</name>
<comment type="similarity">
    <text evidence="2">Belongs to the JIP scaffold family.</text>
</comment>